<dbReference type="AlphaFoldDB" id="A0AAP0Q3V9"/>
<dbReference type="EMBL" id="JBBNAG010000001">
    <property type="protein sequence ID" value="KAK9166360.1"/>
    <property type="molecule type" value="Genomic_DNA"/>
</dbReference>
<accession>A0AAP0Q3V9</accession>
<name>A0AAP0Q3V9_9MAGN</name>
<dbReference type="Proteomes" id="UP001419268">
    <property type="component" value="Unassembled WGS sequence"/>
</dbReference>
<protein>
    <submittedName>
        <fullName evidence="2">Uncharacterized protein</fullName>
    </submittedName>
</protein>
<proteinExistence type="predicted"/>
<organism evidence="2 3">
    <name type="scientific">Stephania cephalantha</name>
    <dbReference type="NCBI Taxonomy" id="152367"/>
    <lineage>
        <taxon>Eukaryota</taxon>
        <taxon>Viridiplantae</taxon>
        <taxon>Streptophyta</taxon>
        <taxon>Embryophyta</taxon>
        <taxon>Tracheophyta</taxon>
        <taxon>Spermatophyta</taxon>
        <taxon>Magnoliopsida</taxon>
        <taxon>Ranunculales</taxon>
        <taxon>Menispermaceae</taxon>
        <taxon>Menispermoideae</taxon>
        <taxon>Cissampelideae</taxon>
        <taxon>Stephania</taxon>
    </lineage>
</organism>
<keyword evidence="3" id="KW-1185">Reference proteome</keyword>
<comment type="caution">
    <text evidence="2">The sequence shown here is derived from an EMBL/GenBank/DDBJ whole genome shotgun (WGS) entry which is preliminary data.</text>
</comment>
<evidence type="ECO:0000256" key="1">
    <source>
        <dbReference type="SAM" id="MobiDB-lite"/>
    </source>
</evidence>
<sequence>MGGWSQHVSRLACGQRRAACCAGGSLGNKASSESVRRRQRDTWQSGEMLVGHNLVRRAVAGTWRRQLTSGHVSGMKTGRVKAWAAGERTSVQMEQAWLGAGGSLAAGWSTEEQQTDVTSGRDRQSSRKRHLVRCNRWAEFVSDASDDWRDR</sequence>
<evidence type="ECO:0000313" key="2">
    <source>
        <dbReference type="EMBL" id="KAK9166360.1"/>
    </source>
</evidence>
<evidence type="ECO:0000313" key="3">
    <source>
        <dbReference type="Proteomes" id="UP001419268"/>
    </source>
</evidence>
<gene>
    <name evidence="2" type="ORF">Scep_001551</name>
</gene>
<reference evidence="2 3" key="1">
    <citation type="submission" date="2024-01" db="EMBL/GenBank/DDBJ databases">
        <title>Genome assemblies of Stephania.</title>
        <authorList>
            <person name="Yang L."/>
        </authorList>
    </citation>
    <scope>NUCLEOTIDE SEQUENCE [LARGE SCALE GENOMIC DNA]</scope>
    <source>
        <strain evidence="2">JXDWG</strain>
        <tissue evidence="2">Leaf</tissue>
    </source>
</reference>
<feature type="region of interest" description="Disordered" evidence="1">
    <location>
        <begin position="107"/>
        <end position="128"/>
    </location>
</feature>